<evidence type="ECO:0000256" key="6">
    <source>
        <dbReference type="ARBA" id="ARBA00023136"/>
    </source>
</evidence>
<feature type="transmembrane region" description="Helical" evidence="7">
    <location>
        <begin position="190"/>
        <end position="208"/>
    </location>
</feature>
<dbReference type="InterPro" id="IPR011527">
    <property type="entry name" value="ABC1_TM_dom"/>
</dbReference>
<dbReference type="Pfam" id="PF00005">
    <property type="entry name" value="ABC_tran"/>
    <property type="match status" value="1"/>
</dbReference>
<dbReference type="EMBL" id="BAAADD010000001">
    <property type="protein sequence ID" value="GAA0559838.1"/>
    <property type="molecule type" value="Genomic_DNA"/>
</dbReference>
<gene>
    <name evidence="10" type="ORF">GCM10008942_05400</name>
</gene>
<evidence type="ECO:0000259" key="8">
    <source>
        <dbReference type="PROSITE" id="PS50893"/>
    </source>
</evidence>
<dbReference type="PROSITE" id="PS50929">
    <property type="entry name" value="ABC_TM1F"/>
    <property type="match status" value="1"/>
</dbReference>
<dbReference type="Gene3D" id="3.40.50.300">
    <property type="entry name" value="P-loop containing nucleotide triphosphate hydrolases"/>
    <property type="match status" value="1"/>
</dbReference>
<feature type="domain" description="ABC transmembrane type-1" evidence="9">
    <location>
        <begin position="32"/>
        <end position="331"/>
    </location>
</feature>
<dbReference type="Pfam" id="PF00664">
    <property type="entry name" value="ABC_membrane"/>
    <property type="match status" value="1"/>
</dbReference>
<evidence type="ECO:0000313" key="11">
    <source>
        <dbReference type="Proteomes" id="UP001499951"/>
    </source>
</evidence>
<evidence type="ECO:0000259" key="9">
    <source>
        <dbReference type="PROSITE" id="PS50929"/>
    </source>
</evidence>
<keyword evidence="11" id="KW-1185">Reference proteome</keyword>
<feature type="transmembrane region" description="Helical" evidence="7">
    <location>
        <begin position="31"/>
        <end position="52"/>
    </location>
</feature>
<keyword evidence="6 7" id="KW-0472">Membrane</keyword>
<dbReference type="Proteomes" id="UP001499951">
    <property type="component" value="Unassembled WGS sequence"/>
</dbReference>
<dbReference type="InterPro" id="IPR036640">
    <property type="entry name" value="ABC1_TM_sf"/>
</dbReference>
<evidence type="ECO:0000256" key="5">
    <source>
        <dbReference type="ARBA" id="ARBA00022989"/>
    </source>
</evidence>
<evidence type="ECO:0000256" key="7">
    <source>
        <dbReference type="SAM" id="Phobius"/>
    </source>
</evidence>
<dbReference type="PROSITE" id="PS50893">
    <property type="entry name" value="ABC_TRANSPORTER_2"/>
    <property type="match status" value="1"/>
</dbReference>
<feature type="transmembrane region" description="Helical" evidence="7">
    <location>
        <begin position="84"/>
        <end position="105"/>
    </location>
</feature>
<evidence type="ECO:0000256" key="3">
    <source>
        <dbReference type="ARBA" id="ARBA00022741"/>
    </source>
</evidence>
<reference evidence="11" key="1">
    <citation type="journal article" date="2019" name="Int. J. Syst. Evol. Microbiol.">
        <title>The Global Catalogue of Microorganisms (GCM) 10K type strain sequencing project: providing services to taxonomists for standard genome sequencing and annotation.</title>
        <authorList>
            <consortium name="The Broad Institute Genomics Platform"/>
            <consortium name="The Broad Institute Genome Sequencing Center for Infectious Disease"/>
            <person name="Wu L."/>
            <person name="Ma J."/>
        </authorList>
    </citation>
    <scope>NUCLEOTIDE SEQUENCE [LARGE SCALE GENOMIC DNA]</scope>
    <source>
        <strain evidence="11">JCM 15089</strain>
    </source>
</reference>
<protein>
    <submittedName>
        <fullName evidence="10">ABC transporter ATP-binding protein</fullName>
    </submittedName>
</protein>
<keyword evidence="5 7" id="KW-1133">Transmembrane helix</keyword>
<dbReference type="PANTHER" id="PTHR43394">
    <property type="entry name" value="ATP-DEPENDENT PERMEASE MDL1, MITOCHONDRIAL"/>
    <property type="match status" value="1"/>
</dbReference>
<sequence length="615" mass="65393">MNETPSPTRVPTWAIVSRVAGHYLRNQRGTLALAIFFMAVYALCTAALAWLLGPATKVLFGAGAISAATPDSGLATALFGGGKAIWTLPVAVVVILWTRALAYYVQQSRMDSVGERVVTAAQRDMFHALVRRDLASLNAVHSGTFVSNFLYDATLMRDAISRGVAAVALELVQLVALVAVMLYADWQLMLIGIVAIPGVAWAMGKIGGSIKRTTQRNMEQTGGLSTTITEALDGRRVIKAYGLEDHVTRLAEARLTERLKQLVKLAKRRASAVPVTDVFSGVVSAAVVFYALYQTAHGMIAADQFITFMGAMLLAQQPVRNLSQVYTIASSGMTAADRVFAVIDAKPDIVDAGNAAELVVPHAPAGGGVTFKNVSFAYAADAAVPAVRGVDIVVKPGSKVALVGPSGSGKTTLFNLLLRFYDVDGGAIAIDGHDIRTITLASLRRAMALVTQEPILFDESVAANIALGRPGASRAEIEQAAHDAAAHDFIAALPQGYETRVGEGGLKLSGGQRQRIAIARAMLRNAPILLLDEATSALDTESERQVQEALTRLMKNRTTIVIAHRLSTVADADTLYVLDRGRVVESGSHAELMALGGLYMRLYHHNEAAAAEVKA</sequence>
<dbReference type="SUPFAM" id="SSF52540">
    <property type="entry name" value="P-loop containing nucleoside triphosphate hydrolases"/>
    <property type="match status" value="1"/>
</dbReference>
<organism evidence="10 11">
    <name type="scientific">Rhizomicrobium electricum</name>
    <dbReference type="NCBI Taxonomy" id="480070"/>
    <lineage>
        <taxon>Bacteria</taxon>
        <taxon>Pseudomonadati</taxon>
        <taxon>Pseudomonadota</taxon>
        <taxon>Alphaproteobacteria</taxon>
        <taxon>Micropepsales</taxon>
        <taxon>Micropepsaceae</taxon>
        <taxon>Rhizomicrobium</taxon>
    </lineage>
</organism>
<feature type="transmembrane region" description="Helical" evidence="7">
    <location>
        <begin position="164"/>
        <end position="184"/>
    </location>
</feature>
<keyword evidence="3" id="KW-0547">Nucleotide-binding</keyword>
<comment type="caution">
    <text evidence="10">The sequence shown here is derived from an EMBL/GenBank/DDBJ whole genome shotgun (WGS) entry which is preliminary data.</text>
</comment>
<dbReference type="SUPFAM" id="SSF90123">
    <property type="entry name" value="ABC transporter transmembrane region"/>
    <property type="match status" value="1"/>
</dbReference>
<dbReference type="PROSITE" id="PS00211">
    <property type="entry name" value="ABC_TRANSPORTER_1"/>
    <property type="match status" value="1"/>
</dbReference>
<dbReference type="GO" id="GO:0005524">
    <property type="term" value="F:ATP binding"/>
    <property type="evidence" value="ECO:0007669"/>
    <property type="project" value="UniProtKB-KW"/>
</dbReference>
<evidence type="ECO:0000256" key="2">
    <source>
        <dbReference type="ARBA" id="ARBA00022692"/>
    </source>
</evidence>
<dbReference type="InterPro" id="IPR003593">
    <property type="entry name" value="AAA+_ATPase"/>
</dbReference>
<accession>A0ABP3P6Q0</accession>
<name>A0ABP3P6Q0_9PROT</name>
<proteinExistence type="predicted"/>
<feature type="domain" description="ABC transporter" evidence="8">
    <location>
        <begin position="369"/>
        <end position="605"/>
    </location>
</feature>
<feature type="transmembrane region" description="Helical" evidence="7">
    <location>
        <begin position="270"/>
        <end position="292"/>
    </location>
</feature>
<keyword evidence="4 10" id="KW-0067">ATP-binding</keyword>
<dbReference type="SMART" id="SM00382">
    <property type="entry name" value="AAA"/>
    <property type="match status" value="1"/>
</dbReference>
<dbReference type="InterPro" id="IPR027417">
    <property type="entry name" value="P-loop_NTPase"/>
</dbReference>
<dbReference type="CDD" id="cd18552">
    <property type="entry name" value="ABC_6TM_MsbA_like"/>
    <property type="match status" value="1"/>
</dbReference>
<dbReference type="InterPro" id="IPR039421">
    <property type="entry name" value="Type_1_exporter"/>
</dbReference>
<dbReference type="Gene3D" id="1.20.1560.10">
    <property type="entry name" value="ABC transporter type 1, transmembrane domain"/>
    <property type="match status" value="1"/>
</dbReference>
<evidence type="ECO:0000256" key="1">
    <source>
        <dbReference type="ARBA" id="ARBA00004651"/>
    </source>
</evidence>
<dbReference type="PANTHER" id="PTHR43394:SF1">
    <property type="entry name" value="ATP-BINDING CASSETTE SUB-FAMILY B MEMBER 10, MITOCHONDRIAL"/>
    <property type="match status" value="1"/>
</dbReference>
<evidence type="ECO:0000313" key="10">
    <source>
        <dbReference type="EMBL" id="GAA0559838.1"/>
    </source>
</evidence>
<keyword evidence="2 7" id="KW-0812">Transmembrane</keyword>
<dbReference type="InterPro" id="IPR017871">
    <property type="entry name" value="ABC_transporter-like_CS"/>
</dbReference>
<comment type="subcellular location">
    <subcellularLocation>
        <location evidence="1">Cell membrane</location>
        <topology evidence="1">Multi-pass membrane protein</topology>
    </subcellularLocation>
</comment>
<evidence type="ECO:0000256" key="4">
    <source>
        <dbReference type="ARBA" id="ARBA00022840"/>
    </source>
</evidence>
<dbReference type="InterPro" id="IPR003439">
    <property type="entry name" value="ABC_transporter-like_ATP-bd"/>
</dbReference>